<dbReference type="OrthoDB" id="5344481at2"/>
<dbReference type="HOGENOM" id="CLU_2682744_0_0_7"/>
<accession>Q7VH98</accession>
<dbReference type="AlphaFoldDB" id="Q7VH98"/>
<keyword evidence="2" id="KW-1185">Reference proteome</keyword>
<proteinExistence type="predicted"/>
<evidence type="ECO:0000313" key="1">
    <source>
        <dbReference type="EMBL" id="AAP77666.1"/>
    </source>
</evidence>
<dbReference type="Proteomes" id="UP000002495">
    <property type="component" value="Chromosome"/>
</dbReference>
<protein>
    <submittedName>
        <fullName evidence="1">Uncharacterized protein</fullName>
    </submittedName>
</protein>
<dbReference type="RefSeq" id="WP_011115909.1">
    <property type="nucleotide sequence ID" value="NC_004917.1"/>
</dbReference>
<reference evidence="1 2" key="1">
    <citation type="journal article" date="2003" name="Proc. Natl. Acad. Sci. U.S.A.">
        <title>The complete genome sequence of the carcinogenic bacterium Helicobacter hepaticus.</title>
        <authorList>
            <person name="Suerbaum S."/>
            <person name="Josenhans C."/>
            <person name="Sterzenbach T."/>
            <person name="Drescher B."/>
            <person name="Brandt P."/>
            <person name="Bell M."/>
            <person name="Droege M."/>
            <person name="Fartmann B."/>
            <person name="Fischer H.-P."/>
            <person name="Ge Z."/>
            <person name="Hoerster A."/>
            <person name="Holland R."/>
            <person name="Klein K."/>
            <person name="Koenig J."/>
            <person name="Macko L."/>
            <person name="Mendz G.L."/>
            <person name="Nyakatura G."/>
            <person name="Schauer D.B."/>
            <person name="Shen Z."/>
            <person name="Weber J."/>
            <person name="Frosch M."/>
            <person name="Fox J.G."/>
        </authorList>
    </citation>
    <scope>NUCLEOTIDE SEQUENCE [LARGE SCALE GENOMIC DNA]</scope>
    <source>
        <strain evidence="2">ATCC 51449 / 3B1</strain>
    </source>
</reference>
<dbReference type="KEGG" id="hhe:HH_1069"/>
<sequence length="74" mass="8277">MRKYGVYGINSITLNKTNFDSSGGIKPKVSKLMMPSIFNNTSIEAPNDFSMLLTKENVQDYLNALSMQIKLSVK</sequence>
<dbReference type="STRING" id="235279.HH_1069"/>
<evidence type="ECO:0000313" key="2">
    <source>
        <dbReference type="Proteomes" id="UP000002495"/>
    </source>
</evidence>
<organism evidence="1 2">
    <name type="scientific">Helicobacter hepaticus (strain ATCC 51449 / 3B1)</name>
    <dbReference type="NCBI Taxonomy" id="235279"/>
    <lineage>
        <taxon>Bacteria</taxon>
        <taxon>Pseudomonadati</taxon>
        <taxon>Campylobacterota</taxon>
        <taxon>Epsilonproteobacteria</taxon>
        <taxon>Campylobacterales</taxon>
        <taxon>Helicobacteraceae</taxon>
        <taxon>Helicobacter</taxon>
    </lineage>
</organism>
<dbReference type="EMBL" id="AE017125">
    <property type="protein sequence ID" value="AAP77666.1"/>
    <property type="molecule type" value="Genomic_DNA"/>
</dbReference>
<name>Q7VH98_HELHP</name>
<gene>
    <name evidence="1" type="ordered locus">HH_1069</name>
</gene>